<feature type="region of interest" description="Disordered" evidence="1">
    <location>
        <begin position="1"/>
        <end position="40"/>
    </location>
</feature>
<protein>
    <submittedName>
        <fullName evidence="2">Uncharacterized protein</fullName>
    </submittedName>
</protein>
<evidence type="ECO:0000313" key="3">
    <source>
        <dbReference type="Proteomes" id="UP000314294"/>
    </source>
</evidence>
<dbReference type="EMBL" id="SRLO01007843">
    <property type="protein sequence ID" value="TNN27713.1"/>
    <property type="molecule type" value="Genomic_DNA"/>
</dbReference>
<keyword evidence="3" id="KW-1185">Reference proteome</keyword>
<dbReference type="AlphaFoldDB" id="A0A4Z2EG11"/>
<organism evidence="2 3">
    <name type="scientific">Liparis tanakae</name>
    <name type="common">Tanaka's snailfish</name>
    <dbReference type="NCBI Taxonomy" id="230148"/>
    <lineage>
        <taxon>Eukaryota</taxon>
        <taxon>Metazoa</taxon>
        <taxon>Chordata</taxon>
        <taxon>Craniata</taxon>
        <taxon>Vertebrata</taxon>
        <taxon>Euteleostomi</taxon>
        <taxon>Actinopterygii</taxon>
        <taxon>Neopterygii</taxon>
        <taxon>Teleostei</taxon>
        <taxon>Neoteleostei</taxon>
        <taxon>Acanthomorphata</taxon>
        <taxon>Eupercaria</taxon>
        <taxon>Perciformes</taxon>
        <taxon>Cottioidei</taxon>
        <taxon>Cottales</taxon>
        <taxon>Liparidae</taxon>
        <taxon>Liparis</taxon>
    </lineage>
</organism>
<name>A0A4Z2EG11_9TELE</name>
<evidence type="ECO:0000313" key="2">
    <source>
        <dbReference type="EMBL" id="TNN27713.1"/>
    </source>
</evidence>
<reference evidence="2 3" key="1">
    <citation type="submission" date="2019-03" db="EMBL/GenBank/DDBJ databases">
        <title>First draft genome of Liparis tanakae, snailfish: a comprehensive survey of snailfish specific genes.</title>
        <authorList>
            <person name="Kim W."/>
            <person name="Song I."/>
            <person name="Jeong J.-H."/>
            <person name="Kim D."/>
            <person name="Kim S."/>
            <person name="Ryu S."/>
            <person name="Song J.Y."/>
            <person name="Lee S.K."/>
        </authorList>
    </citation>
    <scope>NUCLEOTIDE SEQUENCE [LARGE SCALE GENOMIC DNA]</scope>
    <source>
        <tissue evidence="2">Muscle</tissue>
    </source>
</reference>
<gene>
    <name evidence="2" type="ORF">EYF80_062141</name>
</gene>
<sequence length="79" mass="8017">MVGAPWPSIGRPPLLPGGVDLSSRGRLAQHDSAPYGSGGAGLNPSLLPPVQILVQQQNAVVVFSVSAFQQSLKGENGAA</sequence>
<dbReference type="Proteomes" id="UP000314294">
    <property type="component" value="Unassembled WGS sequence"/>
</dbReference>
<accession>A0A4Z2EG11</accession>
<evidence type="ECO:0000256" key="1">
    <source>
        <dbReference type="SAM" id="MobiDB-lite"/>
    </source>
</evidence>
<comment type="caution">
    <text evidence="2">The sequence shown here is derived from an EMBL/GenBank/DDBJ whole genome shotgun (WGS) entry which is preliminary data.</text>
</comment>
<proteinExistence type="predicted"/>